<evidence type="ECO:0000256" key="1">
    <source>
        <dbReference type="SAM" id="MobiDB-lite"/>
    </source>
</evidence>
<proteinExistence type="predicted"/>
<sequence>MKLRPNINKGYVNAGPGTPDKKPGTGVDVKSTHVAKDPYTGSKNPGKGKDEPNHIEAGPGDEQKRPGTGKPKKPVKK</sequence>
<evidence type="ECO:0000313" key="2">
    <source>
        <dbReference type="EMBL" id="DAE21525.1"/>
    </source>
</evidence>
<dbReference type="EMBL" id="BK015712">
    <property type="protein sequence ID" value="DAE21525.1"/>
    <property type="molecule type" value="Genomic_DNA"/>
</dbReference>
<accession>A0A8S5QS05</accession>
<feature type="region of interest" description="Disordered" evidence="1">
    <location>
        <begin position="1"/>
        <end position="77"/>
    </location>
</feature>
<protein>
    <submittedName>
        <fullName evidence="2">Uncharacterized protein</fullName>
    </submittedName>
</protein>
<reference evidence="2" key="1">
    <citation type="journal article" date="2021" name="Proc. Natl. Acad. Sci. U.S.A.">
        <title>A Catalog of Tens of Thousands of Viruses from Human Metagenomes Reveals Hidden Associations with Chronic Diseases.</title>
        <authorList>
            <person name="Tisza M.J."/>
            <person name="Buck C.B."/>
        </authorList>
    </citation>
    <scope>NUCLEOTIDE SEQUENCE</scope>
    <source>
        <strain evidence="2">CtgXL3</strain>
    </source>
</reference>
<organism evidence="2">
    <name type="scientific">Myoviridae sp. ctgXL3</name>
    <dbReference type="NCBI Taxonomy" id="2826681"/>
    <lineage>
        <taxon>Viruses</taxon>
        <taxon>Duplodnaviria</taxon>
        <taxon>Heunggongvirae</taxon>
        <taxon>Uroviricota</taxon>
        <taxon>Caudoviricetes</taxon>
    </lineage>
</organism>
<name>A0A8S5QS05_9CAUD</name>